<feature type="compositionally biased region" description="Polar residues" evidence="1">
    <location>
        <begin position="249"/>
        <end position="258"/>
    </location>
</feature>
<feature type="compositionally biased region" description="Polar residues" evidence="1">
    <location>
        <begin position="65"/>
        <end position="83"/>
    </location>
</feature>
<name>A0ABP1FFB3_9CHLO</name>
<comment type="caution">
    <text evidence="2">The sequence shown here is derived from an EMBL/GenBank/DDBJ whole genome shotgun (WGS) entry which is preliminary data.</text>
</comment>
<evidence type="ECO:0000313" key="2">
    <source>
        <dbReference type="EMBL" id="CAL5218491.1"/>
    </source>
</evidence>
<evidence type="ECO:0000313" key="3">
    <source>
        <dbReference type="Proteomes" id="UP001497392"/>
    </source>
</evidence>
<keyword evidence="3" id="KW-1185">Reference proteome</keyword>
<feature type="compositionally biased region" description="Low complexity" evidence="1">
    <location>
        <begin position="224"/>
        <end position="234"/>
    </location>
</feature>
<sequence length="576" mass="61143">MTRKKCKNDRHCTRAIAEIQHGPVHAAHSESPAAADGEAAPVGLPQETQEVYSKLGIGGGKGQDSEQGSENYCSAEESSSTGTVFDAASKRSWYDGSEDSPEQTRASEQAPSEQSTSPEQLTLAPSTASQPVSPDGAAVHTACAADVAVRITFVADCKKRYTAKELRSHRNVQSPSADMAASLQSSGVPCHSFASACSVQLPREASDLLRGQSPSSCTEPPPASAAQQDAQPTQHSQQKRQIWKWVPWGTSQTSTQPAGRSLARAPSQQKAWGAAAQAAQQQDEWAIWREEFLQHSAARHGNIAGVELKKAGLLQQHSAPEPPPESRSREKPSANPRAAAAPLPSTAQREWPHTAPAHVPPCAEADLYPGLILGTPLYPDTHQQKWHSAPVAAAPPGAETGLSMAALLQQGTGLRAQPGATAAQAPRLGTVQRIALQTIQKLAAQDGAGPDQESGVALTLQMQGPVNLLPAATLPQPHTLLPGRAATQWRLQQPSGPPMTYQGRLPPLLSGGLLPFPPVWQPSIFSPLMPAGLPTWSISMYVPSSVWSPLPYGLYLQQSYGNTHMPPPQILPPVPW</sequence>
<protein>
    <submittedName>
        <fullName evidence="2">G177 protein</fullName>
    </submittedName>
</protein>
<feature type="compositionally biased region" description="Polar residues" evidence="1">
    <location>
        <begin position="103"/>
        <end position="132"/>
    </location>
</feature>
<reference evidence="2 3" key="1">
    <citation type="submission" date="2024-06" db="EMBL/GenBank/DDBJ databases">
        <authorList>
            <person name="Kraege A."/>
            <person name="Thomma B."/>
        </authorList>
    </citation>
    <scope>NUCLEOTIDE SEQUENCE [LARGE SCALE GENOMIC DNA]</scope>
</reference>
<evidence type="ECO:0000256" key="1">
    <source>
        <dbReference type="SAM" id="MobiDB-lite"/>
    </source>
</evidence>
<feature type="region of interest" description="Disordered" evidence="1">
    <location>
        <begin position="208"/>
        <end position="275"/>
    </location>
</feature>
<dbReference type="Proteomes" id="UP001497392">
    <property type="component" value="Unassembled WGS sequence"/>
</dbReference>
<feature type="region of interest" description="Disordered" evidence="1">
    <location>
        <begin position="315"/>
        <end position="355"/>
    </location>
</feature>
<feature type="region of interest" description="Disordered" evidence="1">
    <location>
        <begin position="18"/>
        <end position="136"/>
    </location>
</feature>
<accession>A0ABP1FFB3</accession>
<gene>
    <name evidence="2" type="primary">g177</name>
    <name evidence="2" type="ORF">VP750_LOCUS150</name>
</gene>
<dbReference type="EMBL" id="CAXHTA020000001">
    <property type="protein sequence ID" value="CAL5218491.1"/>
    <property type="molecule type" value="Genomic_DNA"/>
</dbReference>
<organism evidence="2 3">
    <name type="scientific">Coccomyxa viridis</name>
    <dbReference type="NCBI Taxonomy" id="1274662"/>
    <lineage>
        <taxon>Eukaryota</taxon>
        <taxon>Viridiplantae</taxon>
        <taxon>Chlorophyta</taxon>
        <taxon>core chlorophytes</taxon>
        <taxon>Trebouxiophyceae</taxon>
        <taxon>Trebouxiophyceae incertae sedis</taxon>
        <taxon>Coccomyxaceae</taxon>
        <taxon>Coccomyxa</taxon>
    </lineage>
</organism>
<proteinExistence type="predicted"/>